<accession>A0ABM0MJ78</accession>
<protein>
    <submittedName>
        <fullName evidence="16">Uncharacterized protein LOC100370225</fullName>
    </submittedName>
</protein>
<keyword evidence="5 14" id="KW-1133">Transmembrane helix</keyword>
<evidence type="ECO:0000256" key="5">
    <source>
        <dbReference type="ARBA" id="ARBA00022989"/>
    </source>
</evidence>
<keyword evidence="9 12" id="KW-1015">Disulfide bond</keyword>
<dbReference type="Gene3D" id="1.10.287.770">
    <property type="entry name" value="YojJ-like"/>
    <property type="match status" value="1"/>
</dbReference>
<dbReference type="PANTHER" id="PTHR11690">
    <property type="entry name" value="AMILORIDE-SENSITIVE SODIUM CHANNEL-RELATED"/>
    <property type="match status" value="1"/>
</dbReference>
<feature type="disulfide bond" evidence="12">
    <location>
        <begin position="506"/>
        <end position="518"/>
    </location>
</feature>
<dbReference type="Pfam" id="PF00858">
    <property type="entry name" value="ASC"/>
    <property type="match status" value="2"/>
</dbReference>
<evidence type="ECO:0000256" key="3">
    <source>
        <dbReference type="ARBA" id="ARBA00022461"/>
    </source>
</evidence>
<feature type="disulfide bond" evidence="12">
    <location>
        <begin position="513"/>
        <end position="531"/>
    </location>
</feature>
<reference evidence="16" key="1">
    <citation type="submission" date="2025-08" db="UniProtKB">
        <authorList>
            <consortium name="RefSeq"/>
        </authorList>
    </citation>
    <scope>IDENTIFICATION</scope>
    <source>
        <tissue evidence="16">Testes</tissue>
    </source>
</reference>
<evidence type="ECO:0000256" key="7">
    <source>
        <dbReference type="ARBA" id="ARBA00023065"/>
    </source>
</evidence>
<dbReference type="Pfam" id="PF00057">
    <property type="entry name" value="Ldl_recept_a"/>
    <property type="match status" value="4"/>
</dbReference>
<evidence type="ECO:0000256" key="4">
    <source>
        <dbReference type="ARBA" id="ARBA00022692"/>
    </source>
</evidence>
<organism evidence="15 16">
    <name type="scientific">Saccoglossus kowalevskii</name>
    <name type="common">Acorn worm</name>
    <dbReference type="NCBI Taxonomy" id="10224"/>
    <lineage>
        <taxon>Eukaryota</taxon>
        <taxon>Metazoa</taxon>
        <taxon>Hemichordata</taxon>
        <taxon>Enteropneusta</taxon>
        <taxon>Harrimaniidae</taxon>
        <taxon>Saccoglossus</taxon>
    </lineage>
</organism>
<dbReference type="InterPro" id="IPR002172">
    <property type="entry name" value="LDrepeatLR_classA_rpt"/>
</dbReference>
<evidence type="ECO:0000256" key="8">
    <source>
        <dbReference type="ARBA" id="ARBA00023136"/>
    </source>
</evidence>
<name>A0ABM0MJ78_SACKO</name>
<dbReference type="PANTHER" id="PTHR11690:SF248">
    <property type="entry name" value="PICKPOCKET 17, ISOFORM A"/>
    <property type="match status" value="1"/>
</dbReference>
<feature type="disulfide bond" evidence="12">
    <location>
        <begin position="572"/>
        <end position="587"/>
    </location>
</feature>
<comment type="similarity">
    <text evidence="13">Belongs to the amiloride-sensitive sodium channel (TC 1.A.6) family.</text>
</comment>
<dbReference type="PRINTS" id="PR00261">
    <property type="entry name" value="LDLRECEPTOR"/>
</dbReference>
<dbReference type="PROSITE" id="PS01209">
    <property type="entry name" value="LDLRA_1"/>
    <property type="match status" value="3"/>
</dbReference>
<dbReference type="CDD" id="cd00112">
    <property type="entry name" value="LDLa"/>
    <property type="match status" value="8"/>
</dbReference>
<evidence type="ECO:0000313" key="15">
    <source>
        <dbReference type="Proteomes" id="UP000694865"/>
    </source>
</evidence>
<dbReference type="RefSeq" id="XP_006820069.1">
    <property type="nucleotide sequence ID" value="XM_006820006.1"/>
</dbReference>
<feature type="disulfide bond" evidence="12">
    <location>
        <begin position="319"/>
        <end position="334"/>
    </location>
</feature>
<keyword evidence="10 13" id="KW-0739">Sodium transport</keyword>
<feature type="disulfide bond" evidence="12">
    <location>
        <begin position="207"/>
        <end position="219"/>
    </location>
</feature>
<dbReference type="GeneID" id="100370225"/>
<sequence>MTDTGMENTEGVQHLVKDFALRTTSHGVARIAASNTRFRRTAWMVVVLGAFIGYSLHVGSLIARYLQYDVAVKMEVVSGDSITFPAVTVCNSNKLRLSAILNSTYKDLAKVNEPLFSFTYRGPCMPGDVPCDEQKSKCIKQYMWCNGIVDCPNAIDELNCQRGNCLSNQFKCNNGKCLPLTLKCNFRDDCGDNSDELLDGGCTIRNCVEGEYMCSTFECIPQYKLCDDKPDCADGSDEIAPCTLYKASIWFSPCKGGFMETCIFSVEEEYMCLHPSDVCNGVVDCFDGTDEICDNWLKYNGTMWTCENNSSSIPIQLMCNGFPNCNDGSDEVNCEDYPCPPGMFKCAVTYLCVDETKRCDGSNDCVEVMLIPFDLSDEENCENYDCLSDRKLCSNKDGNYCLDNTSWCDGSDDCFFGEDEECYNYTCPPNMIKCGLLCEVLDKRCDLKSNCLGGIDEADCQNHMCPDDSYFRCRSGQCIPRYLYCDEPIRPDCADGSDELFCNNTCDNDEFQCKSGWCINGTYTCDGVNDCGDNSDEDNCPTFCESGEFKCESGFDNGNRISTHCIPMNRQCDRFIDCHYEDDEAGCEYHVRDVTTEPDWNANYLDISDDPTVYEAFRRYVFVNRPTDFIPREYPPLWDHFLVSSNTADFSDLKTVLRLQREELKQFGHQGSDLILQCSYDQRECNPLDFYQFEDDVYGNCYTFNHEQQRTLLNATNTGSGFGLKLTLFTEQSEYIGIFGQESGIRLMVHDPFTTPFLENEGIDARTGTATSVIIKQKEFISAPWPWGNCTDKKYVDSGEYRYSLIACQKECLHLRMYDKCGCVDSFFEDKPLCDILDKEQDACVQLMYYFYQKGNLGCDCQQPCSVTKYDKILSLTTWPSSTFSPRLLSSLLAVNPKVGTIAKENQLSANLARVKIYFESLNFERVLEVEDYPFPQLMADVGGALGLWVGLSLITVVEFAEFIYELLRSCRRRSKQRNDKNDNGTSHVGT</sequence>
<feature type="disulfide bond" evidence="12">
    <location>
        <begin position="145"/>
        <end position="160"/>
    </location>
</feature>
<keyword evidence="2 13" id="KW-0813">Transport</keyword>
<evidence type="ECO:0000256" key="9">
    <source>
        <dbReference type="ARBA" id="ARBA00023157"/>
    </source>
</evidence>
<feature type="disulfide bond" evidence="12">
    <location>
        <begin position="214"/>
        <end position="232"/>
    </location>
</feature>
<dbReference type="Proteomes" id="UP000694865">
    <property type="component" value="Unplaced"/>
</dbReference>
<dbReference type="InterPro" id="IPR023415">
    <property type="entry name" value="LDLR_class-A_CS"/>
</dbReference>
<feature type="transmembrane region" description="Helical" evidence="14">
    <location>
        <begin position="946"/>
        <end position="968"/>
    </location>
</feature>
<comment type="caution">
    <text evidence="12">Lacks conserved residue(s) required for the propagation of feature annotation.</text>
</comment>
<feature type="disulfide bond" evidence="12">
    <location>
        <begin position="525"/>
        <end position="540"/>
    </location>
</feature>
<comment type="subcellular location">
    <subcellularLocation>
        <location evidence="1">Membrane</location>
        <topology evidence="1">Multi-pass membrane protein</topology>
    </subcellularLocation>
</comment>
<keyword evidence="3 13" id="KW-0894">Sodium channel</keyword>
<feature type="disulfide bond" evidence="12">
    <location>
        <begin position="165"/>
        <end position="177"/>
    </location>
</feature>
<keyword evidence="11 13" id="KW-0407">Ion channel</keyword>
<evidence type="ECO:0000256" key="13">
    <source>
        <dbReference type="RuleBase" id="RU000679"/>
    </source>
</evidence>
<evidence type="ECO:0000256" key="1">
    <source>
        <dbReference type="ARBA" id="ARBA00004141"/>
    </source>
</evidence>
<dbReference type="SMART" id="SM00192">
    <property type="entry name" value="LDLa"/>
    <property type="match status" value="11"/>
</dbReference>
<dbReference type="SUPFAM" id="SSF57424">
    <property type="entry name" value="LDL receptor-like module"/>
    <property type="match status" value="7"/>
</dbReference>
<evidence type="ECO:0000256" key="12">
    <source>
        <dbReference type="PROSITE-ProRule" id="PRU00124"/>
    </source>
</evidence>
<dbReference type="PROSITE" id="PS50068">
    <property type="entry name" value="LDLRA_2"/>
    <property type="match status" value="8"/>
</dbReference>
<feature type="disulfide bond" evidence="12">
    <location>
        <begin position="172"/>
        <end position="190"/>
    </location>
</feature>
<evidence type="ECO:0000256" key="11">
    <source>
        <dbReference type="ARBA" id="ARBA00023303"/>
    </source>
</evidence>
<feature type="transmembrane region" description="Helical" evidence="14">
    <location>
        <begin position="42"/>
        <end position="66"/>
    </location>
</feature>
<dbReference type="InterPro" id="IPR036055">
    <property type="entry name" value="LDL_receptor-like_sf"/>
</dbReference>
<proteinExistence type="inferred from homology"/>
<evidence type="ECO:0000256" key="10">
    <source>
        <dbReference type="ARBA" id="ARBA00023201"/>
    </source>
</evidence>
<keyword evidence="7 13" id="KW-0406">Ion transport</keyword>
<keyword evidence="6" id="KW-0915">Sodium</keyword>
<evidence type="ECO:0000256" key="14">
    <source>
        <dbReference type="SAM" id="Phobius"/>
    </source>
</evidence>
<keyword evidence="8 14" id="KW-0472">Membrane</keyword>
<evidence type="ECO:0000313" key="16">
    <source>
        <dbReference type="RefSeq" id="XP_006820069.1"/>
    </source>
</evidence>
<gene>
    <name evidence="16" type="primary">LOC100370225</name>
</gene>
<dbReference type="InterPro" id="IPR001873">
    <property type="entry name" value="ENaC"/>
</dbReference>
<keyword evidence="15" id="KW-1185">Reference proteome</keyword>
<dbReference type="Gene3D" id="4.10.400.10">
    <property type="entry name" value="Low-density Lipoprotein Receptor"/>
    <property type="match status" value="8"/>
</dbReference>
<dbReference type="Gene3D" id="2.60.470.10">
    <property type="entry name" value="Acid-sensing ion channels like domains"/>
    <property type="match status" value="1"/>
</dbReference>
<keyword evidence="4 13" id="KW-0812">Transmembrane</keyword>
<evidence type="ECO:0000256" key="2">
    <source>
        <dbReference type="ARBA" id="ARBA00022448"/>
    </source>
</evidence>
<evidence type="ECO:0000256" key="6">
    <source>
        <dbReference type="ARBA" id="ARBA00023053"/>
    </source>
</evidence>